<dbReference type="RefSeq" id="WP_182950573.1">
    <property type="nucleotide sequence ID" value="NZ_JABEQK010000011.1"/>
</dbReference>
<keyword evidence="3" id="KW-1185">Reference proteome</keyword>
<keyword evidence="1" id="KW-0472">Membrane</keyword>
<proteinExistence type="predicted"/>
<evidence type="ECO:0008006" key="4">
    <source>
        <dbReference type="Google" id="ProtNLM"/>
    </source>
</evidence>
<reference evidence="2 3" key="1">
    <citation type="submission" date="2020-04" db="EMBL/GenBank/DDBJ databases">
        <title>Description of novel Gluconacetobacter.</title>
        <authorList>
            <person name="Sombolestani A."/>
        </authorList>
    </citation>
    <scope>NUCLEOTIDE SEQUENCE [LARGE SCALE GENOMIC DNA]</scope>
    <source>
        <strain evidence="2 3">LMG 27800</strain>
    </source>
</reference>
<feature type="transmembrane region" description="Helical" evidence="1">
    <location>
        <begin position="20"/>
        <end position="40"/>
    </location>
</feature>
<gene>
    <name evidence="2" type="ORF">HLH27_13535</name>
</gene>
<dbReference type="EMBL" id="JABEQK010000011">
    <property type="protein sequence ID" value="MBB2206030.1"/>
    <property type="molecule type" value="Genomic_DNA"/>
</dbReference>
<name>A0A7W4KFP9_9PROT</name>
<sequence length="280" mass="28147">MPTLMTDDVAVVSPRAGISWAAVLGGAIVATAMAIMLMSLGSGLGLAWVSPVSGDNPSGMTFTVVTAIWLIVVQWISAFFGGYLAGRLRPAAMDVDGREIMFRDTAAGFVAWAVAAVLVAGLVGSAAWSAAGGVGKSAATMIAGVGAGAASHAGSGPDAYMLDTLFRTAQPDAAAPAHDAKAEAGRILATAATGSVAPADRDYLAQLVAARTGISPDEAGKRVDLAISTESQALAKARHIADVARKAASSFALYTFFSMLVGAFVASVAGAIGGRQRDAF</sequence>
<accession>A0A7W4KFP9</accession>
<keyword evidence="1" id="KW-0812">Transmembrane</keyword>
<evidence type="ECO:0000313" key="2">
    <source>
        <dbReference type="EMBL" id="MBB2206030.1"/>
    </source>
</evidence>
<evidence type="ECO:0000256" key="1">
    <source>
        <dbReference type="SAM" id="Phobius"/>
    </source>
</evidence>
<feature type="transmembrane region" description="Helical" evidence="1">
    <location>
        <begin position="60"/>
        <end position="85"/>
    </location>
</feature>
<protein>
    <recommendedName>
        <fullName evidence="4">Mll5186 protein</fullName>
    </recommendedName>
</protein>
<organism evidence="2 3">
    <name type="scientific">Gluconacetobacter takamatsuzukensis</name>
    <dbReference type="NCBI Taxonomy" id="1286190"/>
    <lineage>
        <taxon>Bacteria</taxon>
        <taxon>Pseudomonadati</taxon>
        <taxon>Pseudomonadota</taxon>
        <taxon>Alphaproteobacteria</taxon>
        <taxon>Acetobacterales</taxon>
        <taxon>Acetobacteraceae</taxon>
        <taxon>Gluconacetobacter</taxon>
    </lineage>
</organism>
<comment type="caution">
    <text evidence="2">The sequence shown here is derived from an EMBL/GenBank/DDBJ whole genome shotgun (WGS) entry which is preliminary data.</text>
</comment>
<dbReference type="Proteomes" id="UP000540556">
    <property type="component" value="Unassembled WGS sequence"/>
</dbReference>
<feature type="transmembrane region" description="Helical" evidence="1">
    <location>
        <begin position="251"/>
        <end position="272"/>
    </location>
</feature>
<feature type="transmembrane region" description="Helical" evidence="1">
    <location>
        <begin position="106"/>
        <end position="131"/>
    </location>
</feature>
<keyword evidence="1" id="KW-1133">Transmembrane helix</keyword>
<evidence type="ECO:0000313" key="3">
    <source>
        <dbReference type="Proteomes" id="UP000540556"/>
    </source>
</evidence>
<dbReference type="AlphaFoldDB" id="A0A7W4KFP9"/>